<evidence type="ECO:0000259" key="11">
    <source>
        <dbReference type="SMART" id="SM00633"/>
    </source>
</evidence>
<keyword evidence="4" id="KW-0858">Xylan degradation</keyword>
<dbReference type="RefSeq" id="WP_301637268.1">
    <property type="nucleotide sequence ID" value="NZ_JADYTN010000001.1"/>
</dbReference>
<accession>A0ABS9CC18</accession>
<organism evidence="12 13">
    <name type="scientific">Xylanibacter brevis</name>
    <dbReference type="NCBI Taxonomy" id="83231"/>
    <lineage>
        <taxon>Bacteria</taxon>
        <taxon>Pseudomonadati</taxon>
        <taxon>Bacteroidota</taxon>
        <taxon>Bacteroidia</taxon>
        <taxon>Bacteroidales</taxon>
        <taxon>Prevotellaceae</taxon>
        <taxon>Xylanibacter</taxon>
    </lineage>
</organism>
<dbReference type="Gene3D" id="3.20.20.80">
    <property type="entry name" value="Glycosidases"/>
    <property type="match status" value="2"/>
</dbReference>
<evidence type="ECO:0000256" key="1">
    <source>
        <dbReference type="ARBA" id="ARBA00000681"/>
    </source>
</evidence>
<keyword evidence="9" id="KW-0624">Polysaccharide degradation</keyword>
<evidence type="ECO:0000256" key="7">
    <source>
        <dbReference type="ARBA" id="ARBA00023277"/>
    </source>
</evidence>
<dbReference type="PANTHER" id="PTHR31490:SF88">
    <property type="entry name" value="BETA-XYLANASE"/>
    <property type="match status" value="1"/>
</dbReference>
<evidence type="ECO:0000256" key="8">
    <source>
        <dbReference type="ARBA" id="ARBA00023295"/>
    </source>
</evidence>
<comment type="catalytic activity">
    <reaction evidence="1">
        <text>Endohydrolysis of (1-&gt;4)-beta-D-xylosidic linkages in xylans.</text>
        <dbReference type="EC" id="3.2.1.8"/>
    </reaction>
</comment>
<dbReference type="SMART" id="SM00633">
    <property type="entry name" value="Glyco_10"/>
    <property type="match status" value="1"/>
</dbReference>
<evidence type="ECO:0000256" key="3">
    <source>
        <dbReference type="ARBA" id="ARBA00012590"/>
    </source>
</evidence>
<dbReference type="InterPro" id="IPR017853">
    <property type="entry name" value="GH"/>
</dbReference>
<dbReference type="Proteomes" id="UP001200470">
    <property type="component" value="Unassembled WGS sequence"/>
</dbReference>
<evidence type="ECO:0000256" key="4">
    <source>
        <dbReference type="ARBA" id="ARBA00022651"/>
    </source>
</evidence>
<evidence type="ECO:0000256" key="2">
    <source>
        <dbReference type="ARBA" id="ARBA00007495"/>
    </source>
</evidence>
<protein>
    <recommendedName>
        <fullName evidence="3">endo-1,4-beta-xylanase</fullName>
        <ecNumber evidence="3">3.2.1.8</ecNumber>
    </recommendedName>
</protein>
<dbReference type="EMBL" id="JADYTN010000001">
    <property type="protein sequence ID" value="MCF2562659.1"/>
    <property type="molecule type" value="Genomic_DNA"/>
</dbReference>
<dbReference type="PANTHER" id="PTHR31490">
    <property type="entry name" value="GLYCOSYL HYDROLASE"/>
    <property type="match status" value="1"/>
</dbReference>
<dbReference type="SUPFAM" id="SSF49785">
    <property type="entry name" value="Galactose-binding domain-like"/>
    <property type="match status" value="2"/>
</dbReference>
<dbReference type="InterPro" id="IPR001000">
    <property type="entry name" value="GH10_dom"/>
</dbReference>
<feature type="signal peptide" evidence="10">
    <location>
        <begin position="1"/>
        <end position="19"/>
    </location>
</feature>
<dbReference type="InterPro" id="IPR044846">
    <property type="entry name" value="GH10"/>
</dbReference>
<evidence type="ECO:0000256" key="9">
    <source>
        <dbReference type="ARBA" id="ARBA00023326"/>
    </source>
</evidence>
<dbReference type="InterPro" id="IPR008979">
    <property type="entry name" value="Galactose-bd-like_sf"/>
</dbReference>
<comment type="caution">
    <text evidence="12">The sequence shown here is derived from an EMBL/GenBank/DDBJ whole genome shotgun (WGS) entry which is preliminary data.</text>
</comment>
<evidence type="ECO:0000313" key="12">
    <source>
        <dbReference type="EMBL" id="MCF2562659.1"/>
    </source>
</evidence>
<name>A0ABS9CC18_9BACT</name>
<proteinExistence type="inferred from homology"/>
<keyword evidence="6" id="KW-0378">Hydrolase</keyword>
<dbReference type="Pfam" id="PF00331">
    <property type="entry name" value="Glyco_hydro_10"/>
    <property type="match status" value="2"/>
</dbReference>
<reference evidence="12 13" key="1">
    <citation type="submission" date="2020-12" db="EMBL/GenBank/DDBJ databases">
        <title>Whole genome sequences of gut porcine anaerobes.</title>
        <authorList>
            <person name="Kubasova T."/>
            <person name="Jahodarova E."/>
            <person name="Rychlik I."/>
        </authorList>
    </citation>
    <scope>NUCLEOTIDE SEQUENCE [LARGE SCALE GENOMIC DNA]</scope>
    <source>
        <strain evidence="12 13">An925</strain>
    </source>
</reference>
<feature type="domain" description="GH10" evidence="11">
    <location>
        <begin position="445"/>
        <end position="743"/>
    </location>
</feature>
<dbReference type="Gene3D" id="2.60.120.260">
    <property type="entry name" value="Galactose-binding domain-like"/>
    <property type="match status" value="2"/>
</dbReference>
<evidence type="ECO:0000256" key="5">
    <source>
        <dbReference type="ARBA" id="ARBA00022729"/>
    </source>
</evidence>
<dbReference type="PROSITE" id="PS51257">
    <property type="entry name" value="PROKAR_LIPOPROTEIN"/>
    <property type="match status" value="1"/>
</dbReference>
<evidence type="ECO:0000256" key="6">
    <source>
        <dbReference type="ARBA" id="ARBA00022801"/>
    </source>
</evidence>
<gene>
    <name evidence="12" type="ORF">I6E12_00820</name>
</gene>
<dbReference type="SUPFAM" id="SSF51445">
    <property type="entry name" value="(Trans)glycosidases"/>
    <property type="match status" value="1"/>
</dbReference>
<keyword evidence="13" id="KW-1185">Reference proteome</keyword>
<feature type="chain" id="PRO_5045797790" description="endo-1,4-beta-xylanase" evidence="10">
    <location>
        <begin position="20"/>
        <end position="750"/>
    </location>
</feature>
<comment type="similarity">
    <text evidence="2">Belongs to the glycosyl hydrolase 10 (cellulase F) family.</text>
</comment>
<evidence type="ECO:0000256" key="10">
    <source>
        <dbReference type="SAM" id="SignalP"/>
    </source>
</evidence>
<dbReference type="EC" id="3.2.1.8" evidence="3"/>
<keyword evidence="7" id="KW-0119">Carbohydrate metabolism</keyword>
<sequence length="750" mass="83444">MKHSNKILGAMLLATAALATSCVDDDKLGYAFEKPASIAGMEYLADYDALKTYVNRSEHPNFKLGVALAASDYNADGLVTRLANSNYDEMTAGNAMKYASCVKDDGKMDFGTVEAFVNNAKENGITIYGHTLAWHAQQNNNYLNGIIAAKEIEVDPDAKVDKIDYEKDWSTAPGYYFWAPDEVKANIKVNTVEGALQIDNAKAIDNWKVQYHVADGLPTVAGNTYKLKMTIKATGQGTMSWGVGGWSGRAEGSFGFDTEWKEFEKEFVATADGGFVLCQTGQFVGSIYIKNVQITHAESPVMEVFKDYITNGAMESGKSMDNFVVAEAGKGQFTPTAVAGGPEGKNCIVIHGNANATNEWDTQFFITTPNKAWTAGEEYKISFYYKASENINSATQCHDGPGGYIYWSCLPSDPKFTTSWQKYEMTGTIPTAIPADREMHTIAFNLNIGKVDHPVNYYFADVHWGIMEKTNKIELTDEEKKDTLTWAMDQWITGMMKATNGYVTSWDVVNEPLAGDDLDGDGKYDLQSATRGTVSEKDAANNFYWQDYLGDVDYVRTAVKLARQRFAENGGEWELKLFINDYNLESDWDDNMKAKSLVKWIEEWEKDGTKIDGIGTQMHISYYANEATRNSKFQHIVKMFEILAASGKLVKISELDLGYVDADGNTLKTQDLTDEQHREMSEYYKNVIAAYFKYVPAAQQYGITNWCITDAPANSGWRPGEPVGLWDSNYNRKHCYAGYADGLAGKGTVE</sequence>
<keyword evidence="5 10" id="KW-0732">Signal</keyword>
<keyword evidence="8" id="KW-0326">Glycosidase</keyword>
<evidence type="ECO:0000313" key="13">
    <source>
        <dbReference type="Proteomes" id="UP001200470"/>
    </source>
</evidence>